<dbReference type="EC" id="2.7.1.172" evidence="1"/>
<dbReference type="InterPro" id="IPR011009">
    <property type="entry name" value="Kinase-like_dom_sf"/>
</dbReference>
<accession>A0AAN9TW11</accession>
<gene>
    <name evidence="3" type="ORF">SLS53_009213</name>
</gene>
<organism evidence="3 4">
    <name type="scientific">Cytospora paraplurivora</name>
    <dbReference type="NCBI Taxonomy" id="2898453"/>
    <lineage>
        <taxon>Eukaryota</taxon>
        <taxon>Fungi</taxon>
        <taxon>Dikarya</taxon>
        <taxon>Ascomycota</taxon>
        <taxon>Pezizomycotina</taxon>
        <taxon>Sordariomycetes</taxon>
        <taxon>Sordariomycetidae</taxon>
        <taxon>Diaporthales</taxon>
        <taxon>Cytosporaceae</taxon>
        <taxon>Cytospora</taxon>
    </lineage>
</organism>
<dbReference type="Gene3D" id="3.90.1200.10">
    <property type="match status" value="1"/>
</dbReference>
<evidence type="ECO:0000313" key="3">
    <source>
        <dbReference type="EMBL" id="KAK7729643.1"/>
    </source>
</evidence>
<proteinExistence type="predicted"/>
<dbReference type="Pfam" id="PF03881">
    <property type="entry name" value="Fructosamin_kin"/>
    <property type="match status" value="1"/>
</dbReference>
<keyword evidence="4" id="KW-1185">Reference proteome</keyword>
<comment type="caution">
    <text evidence="3">The sequence shown here is derived from an EMBL/GenBank/DDBJ whole genome shotgun (WGS) entry which is preliminary data.</text>
</comment>
<dbReference type="PANTHER" id="PTHR12149:SF8">
    <property type="entry name" value="PROTEIN-RIBULOSAMINE 3-KINASE"/>
    <property type="match status" value="1"/>
</dbReference>
<dbReference type="Proteomes" id="UP001320245">
    <property type="component" value="Unassembled WGS sequence"/>
</dbReference>
<dbReference type="EMBL" id="JAJSPL020000069">
    <property type="protein sequence ID" value="KAK7729643.1"/>
    <property type="molecule type" value="Genomic_DNA"/>
</dbReference>
<reference evidence="3 4" key="1">
    <citation type="journal article" date="2023" name="PLoS ONE">
        <title>Cytospora paraplurivora sp. nov. isolated from orchards with fruit tree decline syndrome in Ontario, Canada.</title>
        <authorList>
            <person name="Ilyukhin E."/>
            <person name="Nguyen H.D.T."/>
            <person name="Castle A.J."/>
            <person name="Ellouze W."/>
        </authorList>
    </citation>
    <scope>NUCLEOTIDE SEQUENCE [LARGE SCALE GENOMIC DNA]</scope>
    <source>
        <strain evidence="3 4">FDS-564</strain>
    </source>
</reference>
<dbReference type="GO" id="GO:0102193">
    <property type="term" value="F:protein-ribulosamine 3-kinase activity"/>
    <property type="evidence" value="ECO:0007669"/>
    <property type="project" value="UniProtKB-EC"/>
</dbReference>
<evidence type="ECO:0000256" key="2">
    <source>
        <dbReference type="ARBA" id="ARBA00048655"/>
    </source>
</evidence>
<dbReference type="SUPFAM" id="SSF56112">
    <property type="entry name" value="Protein kinase-like (PK-like)"/>
    <property type="match status" value="1"/>
</dbReference>
<comment type="catalytic activity">
    <reaction evidence="2">
        <text>N(6)-D-ribulosyl-L-lysyl-[protein] + ATP = N(6)-(3-O-phospho-D-ribulosyl)-L-lysyl-[protein] + ADP + H(+)</text>
        <dbReference type="Rhea" id="RHEA:48432"/>
        <dbReference type="Rhea" id="RHEA-COMP:12103"/>
        <dbReference type="Rhea" id="RHEA-COMP:12104"/>
        <dbReference type="ChEBI" id="CHEBI:15378"/>
        <dbReference type="ChEBI" id="CHEBI:30616"/>
        <dbReference type="ChEBI" id="CHEBI:90418"/>
        <dbReference type="ChEBI" id="CHEBI:90420"/>
        <dbReference type="ChEBI" id="CHEBI:456216"/>
        <dbReference type="EC" id="2.7.1.172"/>
    </reaction>
    <physiologicalReaction direction="left-to-right" evidence="2">
        <dbReference type="Rhea" id="RHEA:48433"/>
    </physiologicalReaction>
</comment>
<protein>
    <recommendedName>
        <fullName evidence="1">protein-ribulosamine 3-kinase</fullName>
        <ecNumber evidence="1">2.7.1.172</ecNumber>
    </recommendedName>
</protein>
<dbReference type="AlphaFoldDB" id="A0AAN9TW11"/>
<sequence length="356" mass="40767">MALVDQVLHVMTPAEWGKPIDVDEKWIAFIDDNVKAALPSSSEVEDIVHHGASYWTRTAEISSRAEDGSPKSYFLKVSEGDNGRNMTAGEYASMKAMYNILPEFVPEPIGCGSYASNPNIHFFICELVNMTDEVPEIQAFVRLLAELHTRGISPNGKYGFEVATYKGTIPQYTNWHDTWEEAFHHSMKWFVYTEEKSQGPDEEMRALCRGLFEKVIPRLLRPLETGGRHIQPRLIHGDLWSGNTSTNIDTNMPVVYDGACLYAHNEMEMAAWRPIRHKIGRQYMKAYFEYFPISAPEEDQDDRNLLYYLAKETMRTLIGKYPDGYEGWAKEKGEEPVQRVYSPTSYEFLSNYGSKP</sequence>
<name>A0AAN9TW11_9PEZI</name>
<evidence type="ECO:0000313" key="4">
    <source>
        <dbReference type="Proteomes" id="UP001320245"/>
    </source>
</evidence>
<dbReference type="PANTHER" id="PTHR12149">
    <property type="entry name" value="FRUCTOSAMINE 3 KINASE-RELATED PROTEIN"/>
    <property type="match status" value="1"/>
</dbReference>
<evidence type="ECO:0000256" key="1">
    <source>
        <dbReference type="ARBA" id="ARBA00011961"/>
    </source>
</evidence>
<dbReference type="InterPro" id="IPR016477">
    <property type="entry name" value="Fructo-/Ketosamine-3-kinase"/>
</dbReference>